<evidence type="ECO:0000256" key="3">
    <source>
        <dbReference type="ARBA" id="ARBA00023315"/>
    </source>
</evidence>
<comment type="similarity">
    <text evidence="1 5">Belongs to the carnitine/choline acetyltransferase family.</text>
</comment>
<dbReference type="AlphaFoldDB" id="A0A9W8I9Q6"/>
<dbReference type="SUPFAM" id="SSF52777">
    <property type="entry name" value="CoA-dependent acyltransferases"/>
    <property type="match status" value="2"/>
</dbReference>
<gene>
    <name evidence="7" type="primary">CAT2_4</name>
    <name evidence="7" type="ORF">IWW36_005678</name>
</gene>
<feature type="active site" description="Proton acceptor" evidence="4">
    <location>
        <position position="176"/>
    </location>
</feature>
<accession>A0A9W8I9Q6</accession>
<dbReference type="GO" id="GO:0004092">
    <property type="term" value="F:carnitine O-acetyltransferase activity"/>
    <property type="evidence" value="ECO:0007669"/>
    <property type="project" value="UniProtKB-EC"/>
</dbReference>
<keyword evidence="8" id="KW-1185">Reference proteome</keyword>
<dbReference type="InterPro" id="IPR039551">
    <property type="entry name" value="Cho/carn_acyl_trans"/>
</dbReference>
<sequence>MEPDNIRGKPMCMHQYQYMFATCRHPGKERDWTEIYPRNESSHIAIAHQGHFYVLRLPALSENRNADIAQIERQLQSIMNTKQLPRTKSIGILTSALRDDWYAARECLLQVSPENAASLRLLESSAFLVSLESSAPVTHKEFSLACHCDNGMNRYFDKNFQLLVFANGRYGFNGEHSLTDATTDMRLCNMLVHDVEAVAKTPAPLASEQPASEQPASEQPASEQPCIELLEFEFNDELLRHIERAIAYFDTTVNEHELATLVFDSFGKDQIKKMKVSPDAFVQMAMQLAYYRQFGHVPPTYESASTKSFARGRTETSRSVSAHSAAWCRAMVDHPETTSLHAKAELLRKSIAHQSQFTAQCARGFGIDRHLLGLEYALQPDEFRHALFSDRVFTGSRHWK</sequence>
<dbReference type="PANTHER" id="PTHR22589">
    <property type="entry name" value="CARNITINE O-ACYLTRANSFERASE"/>
    <property type="match status" value="1"/>
</dbReference>
<evidence type="ECO:0000313" key="8">
    <source>
        <dbReference type="Proteomes" id="UP001139887"/>
    </source>
</evidence>
<evidence type="ECO:0000259" key="6">
    <source>
        <dbReference type="Pfam" id="PF00755"/>
    </source>
</evidence>
<evidence type="ECO:0000256" key="1">
    <source>
        <dbReference type="ARBA" id="ARBA00005232"/>
    </source>
</evidence>
<protein>
    <submittedName>
        <fullName evidence="7">Carnitine O-acetyltransferase mitochondrial</fullName>
        <ecNumber evidence="7">2.3.1.7</ecNumber>
    </submittedName>
</protein>
<reference evidence="7" key="1">
    <citation type="submission" date="2022-07" db="EMBL/GenBank/DDBJ databases">
        <title>Phylogenomic reconstructions and comparative analyses of Kickxellomycotina fungi.</title>
        <authorList>
            <person name="Reynolds N.K."/>
            <person name="Stajich J.E."/>
            <person name="Barry K."/>
            <person name="Grigoriev I.V."/>
            <person name="Crous P."/>
            <person name="Smith M.E."/>
        </authorList>
    </citation>
    <scope>NUCLEOTIDE SEQUENCE</scope>
    <source>
        <strain evidence="7">NRRL 1566</strain>
    </source>
</reference>
<dbReference type="EMBL" id="JANBUW010001534">
    <property type="protein sequence ID" value="KAJ2843076.1"/>
    <property type="molecule type" value="Genomic_DNA"/>
</dbReference>
<dbReference type="PANTHER" id="PTHR22589:SF103">
    <property type="entry name" value="CARNITINE O-ACETYL-TRANSFERASE, ISOFORM A-RELATED"/>
    <property type="match status" value="1"/>
</dbReference>
<feature type="non-terminal residue" evidence="7">
    <location>
        <position position="1"/>
    </location>
</feature>
<dbReference type="OrthoDB" id="240216at2759"/>
<dbReference type="InterPro" id="IPR042231">
    <property type="entry name" value="Cho/carn_acyl_trans_2"/>
</dbReference>
<dbReference type="PROSITE" id="PS00440">
    <property type="entry name" value="ACYLTRANSF_C_2"/>
    <property type="match status" value="1"/>
</dbReference>
<dbReference type="EC" id="2.3.1.7" evidence="7"/>
<organism evidence="7 8">
    <name type="scientific">Coemansia brasiliensis</name>
    <dbReference type="NCBI Taxonomy" id="2650707"/>
    <lineage>
        <taxon>Eukaryota</taxon>
        <taxon>Fungi</taxon>
        <taxon>Fungi incertae sedis</taxon>
        <taxon>Zoopagomycota</taxon>
        <taxon>Kickxellomycotina</taxon>
        <taxon>Kickxellomycetes</taxon>
        <taxon>Kickxellales</taxon>
        <taxon>Kickxellaceae</taxon>
        <taxon>Coemansia</taxon>
    </lineage>
</organism>
<keyword evidence="2 5" id="KW-0808">Transferase</keyword>
<evidence type="ECO:0000256" key="4">
    <source>
        <dbReference type="PIRSR" id="PIRSR600542-1"/>
    </source>
</evidence>
<evidence type="ECO:0000256" key="2">
    <source>
        <dbReference type="ARBA" id="ARBA00022679"/>
    </source>
</evidence>
<dbReference type="Gene3D" id="3.30.559.70">
    <property type="entry name" value="Choline/Carnitine o-acyltransferase, domain 2"/>
    <property type="match status" value="1"/>
</dbReference>
<dbReference type="Proteomes" id="UP001139887">
    <property type="component" value="Unassembled WGS sequence"/>
</dbReference>
<dbReference type="InterPro" id="IPR000542">
    <property type="entry name" value="Carn_acyl_trans"/>
</dbReference>
<keyword evidence="3 5" id="KW-0012">Acyltransferase</keyword>
<dbReference type="Gene3D" id="3.30.559.10">
    <property type="entry name" value="Chloramphenicol acetyltransferase-like domain"/>
    <property type="match status" value="1"/>
</dbReference>
<proteinExistence type="inferred from homology"/>
<name>A0A9W8I9Q6_9FUNG</name>
<comment type="caution">
    <text evidence="7">The sequence shown here is derived from an EMBL/GenBank/DDBJ whole genome shotgun (WGS) entry which is preliminary data.</text>
</comment>
<evidence type="ECO:0000256" key="5">
    <source>
        <dbReference type="RuleBase" id="RU003801"/>
    </source>
</evidence>
<feature type="domain" description="Choline/carnitine acyltransferase" evidence="6">
    <location>
        <begin position="2"/>
        <end position="400"/>
    </location>
</feature>
<dbReference type="InterPro" id="IPR023213">
    <property type="entry name" value="CAT-like_dom_sf"/>
</dbReference>
<evidence type="ECO:0000313" key="7">
    <source>
        <dbReference type="EMBL" id="KAJ2843076.1"/>
    </source>
</evidence>
<dbReference type="Pfam" id="PF00755">
    <property type="entry name" value="Carn_acyltransf"/>
    <property type="match status" value="1"/>
</dbReference>